<dbReference type="EMBL" id="JALJOV010000028">
    <property type="protein sequence ID" value="KAK9868443.1"/>
    <property type="molecule type" value="Genomic_DNA"/>
</dbReference>
<keyword evidence="2" id="KW-1185">Reference proteome</keyword>
<sequence length="180" mass="18702">MNNCPFGVTAFARHGSSATNSYKLAAGGGKQTLNVGSSFPAGLVFASKTGDENTAHATLLEITVGANGHDFYDISVVNAYNLPASIQPFNIAVEAPDGKGCSTPTCTIHNLQTFCKSPNAYHGDYCTNTAGPGSSVTASTKAFKSACPDAYSYSKDDASSTYSCKTGTDYNFIFCPTGQV</sequence>
<dbReference type="InterPro" id="IPR001938">
    <property type="entry name" value="Thaumatin"/>
</dbReference>
<dbReference type="Pfam" id="PF00314">
    <property type="entry name" value="Thaumatin"/>
    <property type="match status" value="1"/>
</dbReference>
<dbReference type="PANTHER" id="PTHR31013">
    <property type="entry name" value="THAUMATIN FAMILY PROTEIN-RELATED"/>
    <property type="match status" value="1"/>
</dbReference>
<accession>A0AAW1TIB2</accession>
<dbReference type="SUPFAM" id="SSF49870">
    <property type="entry name" value="Osmotin, thaumatin-like protein"/>
    <property type="match status" value="1"/>
</dbReference>
<evidence type="ECO:0000313" key="1">
    <source>
        <dbReference type="EMBL" id="KAK9868443.1"/>
    </source>
</evidence>
<comment type="caution">
    <text evidence="1">The sequence shown here is derived from an EMBL/GenBank/DDBJ whole genome shotgun (WGS) entry which is preliminary data.</text>
</comment>
<dbReference type="Proteomes" id="UP001485043">
    <property type="component" value="Unassembled WGS sequence"/>
</dbReference>
<evidence type="ECO:0008006" key="3">
    <source>
        <dbReference type="Google" id="ProtNLM"/>
    </source>
</evidence>
<name>A0AAW1TIB2_9CHLO</name>
<dbReference type="Gene3D" id="2.60.110.10">
    <property type="entry name" value="Thaumatin"/>
    <property type="match status" value="1"/>
</dbReference>
<evidence type="ECO:0000313" key="2">
    <source>
        <dbReference type="Proteomes" id="UP001485043"/>
    </source>
</evidence>
<organism evidence="1 2">
    <name type="scientific">Apatococcus fuscideae</name>
    <dbReference type="NCBI Taxonomy" id="2026836"/>
    <lineage>
        <taxon>Eukaryota</taxon>
        <taxon>Viridiplantae</taxon>
        <taxon>Chlorophyta</taxon>
        <taxon>core chlorophytes</taxon>
        <taxon>Trebouxiophyceae</taxon>
        <taxon>Chlorellales</taxon>
        <taxon>Chlorellaceae</taxon>
        <taxon>Apatococcus</taxon>
    </lineage>
</organism>
<dbReference type="AlphaFoldDB" id="A0AAW1TIB2"/>
<dbReference type="PROSITE" id="PS51367">
    <property type="entry name" value="THAUMATIN_2"/>
    <property type="match status" value="1"/>
</dbReference>
<proteinExistence type="predicted"/>
<dbReference type="PANTHER" id="PTHR31013:SF2">
    <property type="entry name" value="THAUMATIN-LIKE PROTEIN"/>
    <property type="match status" value="1"/>
</dbReference>
<protein>
    <recommendedName>
        <fullName evidence="3">Thaumatin-like protein</fullName>
    </recommendedName>
</protein>
<dbReference type="SMART" id="SM00205">
    <property type="entry name" value="THN"/>
    <property type="match status" value="1"/>
</dbReference>
<reference evidence="1 2" key="1">
    <citation type="journal article" date="2024" name="Nat. Commun.">
        <title>Phylogenomics reveals the evolutionary origins of lichenization in chlorophyte algae.</title>
        <authorList>
            <person name="Puginier C."/>
            <person name="Libourel C."/>
            <person name="Otte J."/>
            <person name="Skaloud P."/>
            <person name="Haon M."/>
            <person name="Grisel S."/>
            <person name="Petersen M."/>
            <person name="Berrin J.G."/>
            <person name="Delaux P.M."/>
            <person name="Dal Grande F."/>
            <person name="Keller J."/>
        </authorList>
    </citation>
    <scope>NUCLEOTIDE SEQUENCE [LARGE SCALE GENOMIC DNA]</scope>
    <source>
        <strain evidence="1 2">SAG 2523</strain>
    </source>
</reference>
<gene>
    <name evidence="1" type="ORF">WJX84_001396</name>
</gene>
<dbReference type="InterPro" id="IPR037176">
    <property type="entry name" value="Osmotin/thaumatin-like_sf"/>
</dbReference>